<comment type="caution">
    <text evidence="2">The sequence shown here is derived from an EMBL/GenBank/DDBJ whole genome shotgun (WGS) entry which is preliminary data.</text>
</comment>
<dbReference type="EMBL" id="REFW01000004">
    <property type="protein sequence ID" value="RMB58143.1"/>
    <property type="molecule type" value="Genomic_DNA"/>
</dbReference>
<feature type="domain" description="Phosphotyrosine protein phosphatase I" evidence="1">
    <location>
        <begin position="17"/>
        <end position="116"/>
    </location>
</feature>
<evidence type="ECO:0000313" key="2">
    <source>
        <dbReference type="EMBL" id="RMB58143.1"/>
    </source>
</evidence>
<organism evidence="2 3">
    <name type="scientific">Tessaracoccus antarcticus</name>
    <dbReference type="NCBI Taxonomy" id="2479848"/>
    <lineage>
        <taxon>Bacteria</taxon>
        <taxon>Bacillati</taxon>
        <taxon>Actinomycetota</taxon>
        <taxon>Actinomycetes</taxon>
        <taxon>Propionibacteriales</taxon>
        <taxon>Propionibacteriaceae</taxon>
        <taxon>Tessaracoccus</taxon>
    </lineage>
</organism>
<reference evidence="2 3" key="1">
    <citation type="submission" date="2018-10" db="EMBL/GenBank/DDBJ databases">
        <title>Tessaracoccus antarcticuss sp. nov., isolated from sediment.</title>
        <authorList>
            <person name="Zhou L.Y."/>
            <person name="Du Z.J."/>
        </authorList>
    </citation>
    <scope>NUCLEOTIDE SEQUENCE [LARGE SCALE GENOMIC DNA]</scope>
    <source>
        <strain evidence="2 3">JDX10</strain>
    </source>
</reference>
<dbReference type="InterPro" id="IPR023485">
    <property type="entry name" value="Ptyr_pPase"/>
</dbReference>
<dbReference type="AlphaFoldDB" id="A0A3M0G990"/>
<sequence>MIQTTIFREANQMTNAVLFVCSMNVCRSPFMQWIFTEGLPESERQHFHSTSRGVNASSGKGICAQSATLMQESEEGRRFANDHLSAPLGPSDLAEPDLIIVATRAERAILARYAPALRTVTFTLREAVLLSASPASPNESAFILKTEQAKGSPLPLQGFPNLLHRRRGTLIHPPARYSRRQRLDPLDVPDAHLGRPSAHGKMLRSLRTETTDLVLSLVRFQGQRSQN</sequence>
<evidence type="ECO:0000313" key="3">
    <source>
        <dbReference type="Proteomes" id="UP000275256"/>
    </source>
</evidence>
<dbReference type="SUPFAM" id="SSF52788">
    <property type="entry name" value="Phosphotyrosine protein phosphatases I"/>
    <property type="match status" value="1"/>
</dbReference>
<accession>A0A3M0G990</accession>
<keyword evidence="3" id="KW-1185">Reference proteome</keyword>
<dbReference type="Proteomes" id="UP000275256">
    <property type="component" value="Unassembled WGS sequence"/>
</dbReference>
<dbReference type="OrthoDB" id="9784339at2"/>
<dbReference type="Pfam" id="PF01451">
    <property type="entry name" value="LMWPc"/>
    <property type="match status" value="1"/>
</dbReference>
<dbReference type="RefSeq" id="WP_121902181.1">
    <property type="nucleotide sequence ID" value="NZ_REFW01000004.1"/>
</dbReference>
<dbReference type="Gene3D" id="3.40.50.2300">
    <property type="match status" value="1"/>
</dbReference>
<evidence type="ECO:0000259" key="1">
    <source>
        <dbReference type="Pfam" id="PF01451"/>
    </source>
</evidence>
<protein>
    <recommendedName>
        <fullName evidence="1">Phosphotyrosine protein phosphatase I domain-containing protein</fullName>
    </recommendedName>
</protein>
<name>A0A3M0G990_9ACTN</name>
<dbReference type="InterPro" id="IPR036196">
    <property type="entry name" value="Ptyr_pPase_sf"/>
</dbReference>
<gene>
    <name evidence="2" type="ORF">EAX62_13060</name>
</gene>
<proteinExistence type="predicted"/>